<protein>
    <recommendedName>
        <fullName evidence="4">Protein LURP-one-related 15</fullName>
    </recommendedName>
</protein>
<dbReference type="InterPro" id="IPR007612">
    <property type="entry name" value="LOR"/>
</dbReference>
<dbReference type="EMBL" id="JAHRHJ020000007">
    <property type="protein sequence ID" value="KAH9309842.1"/>
    <property type="molecule type" value="Genomic_DNA"/>
</dbReference>
<dbReference type="SUPFAM" id="SSF53756">
    <property type="entry name" value="UDP-Glycosyltransferase/glycogen phosphorylase"/>
    <property type="match status" value="1"/>
</dbReference>
<dbReference type="OMA" id="FRVKECK"/>
<reference evidence="2 3" key="1">
    <citation type="journal article" date="2021" name="Nat. Plants">
        <title>The Taxus genome provides insights into paclitaxel biosynthesis.</title>
        <authorList>
            <person name="Xiong X."/>
            <person name="Gou J."/>
            <person name="Liao Q."/>
            <person name="Li Y."/>
            <person name="Zhou Q."/>
            <person name="Bi G."/>
            <person name="Li C."/>
            <person name="Du R."/>
            <person name="Wang X."/>
            <person name="Sun T."/>
            <person name="Guo L."/>
            <person name="Liang H."/>
            <person name="Lu P."/>
            <person name="Wu Y."/>
            <person name="Zhang Z."/>
            <person name="Ro D.K."/>
            <person name="Shang Y."/>
            <person name="Huang S."/>
            <person name="Yan J."/>
        </authorList>
    </citation>
    <scope>NUCLEOTIDE SEQUENCE [LARGE SCALE GENOMIC DNA]</scope>
    <source>
        <strain evidence="2">Ta-2019</strain>
    </source>
</reference>
<organism evidence="2 3">
    <name type="scientific">Taxus chinensis</name>
    <name type="common">Chinese yew</name>
    <name type="synonym">Taxus wallichiana var. chinensis</name>
    <dbReference type="NCBI Taxonomy" id="29808"/>
    <lineage>
        <taxon>Eukaryota</taxon>
        <taxon>Viridiplantae</taxon>
        <taxon>Streptophyta</taxon>
        <taxon>Embryophyta</taxon>
        <taxon>Tracheophyta</taxon>
        <taxon>Spermatophyta</taxon>
        <taxon>Pinopsida</taxon>
        <taxon>Pinidae</taxon>
        <taxon>Conifers II</taxon>
        <taxon>Cupressales</taxon>
        <taxon>Taxaceae</taxon>
        <taxon>Taxus</taxon>
    </lineage>
</organism>
<dbReference type="PANTHER" id="PTHR31087">
    <property type="match status" value="1"/>
</dbReference>
<dbReference type="AlphaFoldDB" id="A0AA38FSF8"/>
<name>A0AA38FSF8_TAXCH</name>
<dbReference type="PANTHER" id="PTHR31087:SF58">
    <property type="entry name" value="OS07G0230700 PROTEIN"/>
    <property type="match status" value="1"/>
</dbReference>
<dbReference type="Gene3D" id="2.40.160.200">
    <property type="entry name" value="LURP1-related"/>
    <property type="match status" value="1"/>
</dbReference>
<sequence>MEYQFQQAPTVCVIRQCFCEPYPIELTIQKKNISISGRDFTVTDSNGNVLLKVAGKVMSLHDKRLLQDAAGNPLLTMKQKMISMHRRWEAFRGDNTNYKNFSFAAKKSSMFQLKTTLDVFLAGNKDEKVSDFRVKRSNLDQSCTVYQGNRILAEMKRKYTETNELLGKDMFAVTVEAGVDYAFIVALILILDEISKDRPDQYCQVRRLQIWCLDWKPNGVFSLETEVFQLLPEGFESRTRDRGLVVPNWAPQVAVLSHSSVGNRVILIRQIQVAIDLKMENDGFVREEVKRAVKEFMEREEGKKARQKMKELN</sequence>
<proteinExistence type="inferred from homology"/>
<evidence type="ECO:0008006" key="4">
    <source>
        <dbReference type="Google" id="ProtNLM"/>
    </source>
</evidence>
<dbReference type="InterPro" id="IPR025659">
    <property type="entry name" value="Tubby-like_C"/>
</dbReference>
<dbReference type="SUPFAM" id="SSF54518">
    <property type="entry name" value="Tubby C-terminal domain-like"/>
    <property type="match status" value="1"/>
</dbReference>
<keyword evidence="3" id="KW-1185">Reference proteome</keyword>
<evidence type="ECO:0000313" key="2">
    <source>
        <dbReference type="EMBL" id="KAH9309842.1"/>
    </source>
</evidence>
<dbReference type="Gene3D" id="3.40.50.2000">
    <property type="entry name" value="Glycogen Phosphorylase B"/>
    <property type="match status" value="1"/>
</dbReference>
<dbReference type="Pfam" id="PF04525">
    <property type="entry name" value="LOR"/>
    <property type="match status" value="1"/>
</dbReference>
<evidence type="ECO:0000313" key="3">
    <source>
        <dbReference type="Proteomes" id="UP000824469"/>
    </source>
</evidence>
<dbReference type="Proteomes" id="UP000824469">
    <property type="component" value="Unassembled WGS sequence"/>
</dbReference>
<dbReference type="InterPro" id="IPR038595">
    <property type="entry name" value="LOR_sf"/>
</dbReference>
<accession>A0AA38FSF8</accession>
<comment type="caution">
    <text evidence="2">The sequence shown here is derived from an EMBL/GenBank/DDBJ whole genome shotgun (WGS) entry which is preliminary data.</text>
</comment>
<comment type="similarity">
    <text evidence="1">Belongs to the LOR family.</text>
</comment>
<gene>
    <name evidence="2" type="ORF">KI387_037753</name>
</gene>
<evidence type="ECO:0000256" key="1">
    <source>
        <dbReference type="ARBA" id="ARBA00005437"/>
    </source>
</evidence>